<evidence type="ECO:0000313" key="1">
    <source>
        <dbReference type="EMBL" id="RRJ54014.1"/>
    </source>
</evidence>
<reference evidence="1 2" key="1">
    <citation type="submission" date="2018-11" db="EMBL/GenBank/DDBJ databases">
        <title>Genome sequencing of Paenibacillus sp. KCOM 3021 (= ChDC PVNT-B20).</title>
        <authorList>
            <person name="Kook J.-K."/>
            <person name="Park S.-N."/>
            <person name="Lim Y.K."/>
        </authorList>
    </citation>
    <scope>NUCLEOTIDE SEQUENCE [LARGE SCALE GENOMIC DNA]</scope>
    <source>
        <strain evidence="1 2">KCOM 3021</strain>
    </source>
</reference>
<proteinExistence type="predicted"/>
<dbReference type="AlphaFoldDB" id="A0A3P3T8Z1"/>
<organism evidence="1 2">
    <name type="scientific">Paenibacillus oralis</name>
    <dbReference type="NCBI Taxonomy" id="2490856"/>
    <lineage>
        <taxon>Bacteria</taxon>
        <taxon>Bacillati</taxon>
        <taxon>Bacillota</taxon>
        <taxon>Bacilli</taxon>
        <taxon>Bacillales</taxon>
        <taxon>Paenibacillaceae</taxon>
        <taxon>Paenibacillus</taxon>
    </lineage>
</organism>
<dbReference type="RefSeq" id="WP_128636121.1">
    <property type="nucleotide sequence ID" value="NZ_RRCN01000003.1"/>
</dbReference>
<sequence>MENSQIIEQAYKLATLAEPTEEVRQLLEGQELERVFELLLILRGWPNVRNPAGFLRRAIQEGWTPETKPQKVDRRLENYEERYYTRRGYTPEQAREMVIRGRS</sequence>
<gene>
    <name evidence="1" type="ORF">EHV15_36245</name>
</gene>
<accession>A0A3P3T8Z1</accession>
<evidence type="ECO:0000313" key="2">
    <source>
        <dbReference type="Proteomes" id="UP000267017"/>
    </source>
</evidence>
<dbReference type="EMBL" id="RRCN01000003">
    <property type="protein sequence ID" value="RRJ54014.1"/>
    <property type="molecule type" value="Genomic_DNA"/>
</dbReference>
<dbReference type="Proteomes" id="UP000267017">
    <property type="component" value="Unassembled WGS sequence"/>
</dbReference>
<dbReference type="OrthoDB" id="2068210at2"/>
<protein>
    <submittedName>
        <fullName evidence="1">Uncharacterized protein</fullName>
    </submittedName>
</protein>
<keyword evidence="2" id="KW-1185">Reference proteome</keyword>
<comment type="caution">
    <text evidence="1">The sequence shown here is derived from an EMBL/GenBank/DDBJ whole genome shotgun (WGS) entry which is preliminary data.</text>
</comment>
<name>A0A3P3T8Z1_9BACL</name>